<sequence>MNNRRWRQQAAGMQFKLPPDLIQRIALFISSSRDWFRYLDAFHGTNTLGNLEILWQLARLHYNSNDFWPELHIYSLDEAMVEAIRAVSMYYRVVHFHHVYDLDLLERCVTPMSDTTFELHQCPQHHHAVTLPLSEWYAKLPTLPISHLTWSDDEFDANPIEGLLAVLGRMPRLRSLNLDFAAVPSVAAVWRFVKQSSLTDFSMKNIRTPTNRRGDYMDEWLVDVPDPVMNTTLVDHLTFWLHHQPVQSLQLANWTFELTPASTHELYDALWHCSTMKKLSFREMRLPHFIPPVMFDVPIQIVELELFDCALDTTDFEALANGLRRSKVEMLNVGCNVVEPKGIVAIADCLSDSSIRVLNLIATNLEETGCKALARALPNSHLVELHLGMNGLTNGALLHVVDALRSSEHLRKLGLQWNAITMSGAIALTHMLGMRKFVLEVVDLRNNRIDEADEALLKTLVDSFDHVKRMILTKRDRSDRLA</sequence>
<dbReference type="GO" id="GO:0048471">
    <property type="term" value="C:perinuclear region of cytoplasm"/>
    <property type="evidence" value="ECO:0007669"/>
    <property type="project" value="TreeGrafter"/>
</dbReference>
<keyword evidence="2" id="KW-1185">Reference proteome</keyword>
<dbReference type="SUPFAM" id="SSF52047">
    <property type="entry name" value="RNI-like"/>
    <property type="match status" value="1"/>
</dbReference>
<comment type="caution">
    <text evidence="1">The sequence shown here is derived from an EMBL/GenBank/DDBJ whole genome shotgun (WGS) entry which is preliminary data.</text>
</comment>
<dbReference type="EMBL" id="VJMJ01000119">
    <property type="protein sequence ID" value="KAF0733756.1"/>
    <property type="molecule type" value="Genomic_DNA"/>
</dbReference>
<dbReference type="GO" id="GO:0005096">
    <property type="term" value="F:GTPase activator activity"/>
    <property type="evidence" value="ECO:0007669"/>
    <property type="project" value="InterPro"/>
</dbReference>
<proteinExistence type="predicted"/>
<dbReference type="Proteomes" id="UP000481153">
    <property type="component" value="Unassembled WGS sequence"/>
</dbReference>
<dbReference type="Pfam" id="PF13516">
    <property type="entry name" value="LRR_6"/>
    <property type="match status" value="1"/>
</dbReference>
<dbReference type="PANTHER" id="PTHR24113">
    <property type="entry name" value="RAN GTPASE-ACTIVATING PROTEIN 1"/>
    <property type="match status" value="1"/>
</dbReference>
<dbReference type="GO" id="GO:0006913">
    <property type="term" value="P:nucleocytoplasmic transport"/>
    <property type="evidence" value="ECO:0007669"/>
    <property type="project" value="TreeGrafter"/>
</dbReference>
<dbReference type="SMART" id="SM00368">
    <property type="entry name" value="LRR_RI"/>
    <property type="match status" value="4"/>
</dbReference>
<organism evidence="1 2">
    <name type="scientific">Aphanomyces euteiches</name>
    <dbReference type="NCBI Taxonomy" id="100861"/>
    <lineage>
        <taxon>Eukaryota</taxon>
        <taxon>Sar</taxon>
        <taxon>Stramenopiles</taxon>
        <taxon>Oomycota</taxon>
        <taxon>Saprolegniomycetes</taxon>
        <taxon>Saprolegniales</taxon>
        <taxon>Verrucalvaceae</taxon>
        <taxon>Aphanomyces</taxon>
    </lineage>
</organism>
<dbReference type="GO" id="GO:0005829">
    <property type="term" value="C:cytosol"/>
    <property type="evidence" value="ECO:0007669"/>
    <property type="project" value="TreeGrafter"/>
</dbReference>
<dbReference type="VEuPathDB" id="FungiDB:AeMF1_000570"/>
<evidence type="ECO:0008006" key="3">
    <source>
        <dbReference type="Google" id="ProtNLM"/>
    </source>
</evidence>
<evidence type="ECO:0000313" key="1">
    <source>
        <dbReference type="EMBL" id="KAF0733756.1"/>
    </source>
</evidence>
<dbReference type="GO" id="GO:0031267">
    <property type="term" value="F:small GTPase binding"/>
    <property type="evidence" value="ECO:0007669"/>
    <property type="project" value="TreeGrafter"/>
</dbReference>
<dbReference type="GO" id="GO:0005634">
    <property type="term" value="C:nucleus"/>
    <property type="evidence" value="ECO:0007669"/>
    <property type="project" value="TreeGrafter"/>
</dbReference>
<gene>
    <name evidence="1" type="ORF">Ae201684_009327</name>
</gene>
<evidence type="ECO:0000313" key="2">
    <source>
        <dbReference type="Proteomes" id="UP000481153"/>
    </source>
</evidence>
<dbReference type="InterPro" id="IPR032675">
    <property type="entry name" value="LRR_dom_sf"/>
</dbReference>
<dbReference type="AlphaFoldDB" id="A0A6G0X1V9"/>
<dbReference type="Gene3D" id="3.80.10.10">
    <property type="entry name" value="Ribonuclease Inhibitor"/>
    <property type="match status" value="1"/>
</dbReference>
<dbReference type="PANTHER" id="PTHR24113:SF15">
    <property type="entry name" value="NACHT DOMAIN-CONTAINING PROTEIN"/>
    <property type="match status" value="1"/>
</dbReference>
<dbReference type="InterPro" id="IPR027038">
    <property type="entry name" value="RanGap"/>
</dbReference>
<reference evidence="1 2" key="1">
    <citation type="submission" date="2019-07" db="EMBL/GenBank/DDBJ databases">
        <title>Genomics analysis of Aphanomyces spp. identifies a new class of oomycete effector associated with host adaptation.</title>
        <authorList>
            <person name="Gaulin E."/>
        </authorList>
    </citation>
    <scope>NUCLEOTIDE SEQUENCE [LARGE SCALE GENOMIC DNA]</scope>
    <source>
        <strain evidence="1 2">ATCC 201684</strain>
    </source>
</reference>
<protein>
    <recommendedName>
        <fullName evidence="3">F-box domain-containing protein</fullName>
    </recommendedName>
</protein>
<accession>A0A6G0X1V9</accession>
<dbReference type="InterPro" id="IPR001611">
    <property type="entry name" value="Leu-rich_rpt"/>
</dbReference>
<name>A0A6G0X1V9_9STRA</name>